<evidence type="ECO:0000256" key="1">
    <source>
        <dbReference type="RuleBase" id="RU000487"/>
    </source>
</evidence>
<dbReference type="WBParaSite" id="L893_g8071.t1">
    <property type="protein sequence ID" value="L893_g8071.t1"/>
    <property type="gene ID" value="L893_g8071"/>
</dbReference>
<dbReference type="Proteomes" id="UP000095287">
    <property type="component" value="Unplaced"/>
</dbReference>
<evidence type="ECO:0000313" key="4">
    <source>
        <dbReference type="WBParaSite" id="L893_g8071.t1"/>
    </source>
</evidence>
<dbReference type="Pfam" id="PF00022">
    <property type="entry name" value="Actin"/>
    <property type="match status" value="2"/>
</dbReference>
<reference evidence="4" key="1">
    <citation type="submission" date="2016-11" db="UniProtKB">
        <authorList>
            <consortium name="WormBaseParasite"/>
        </authorList>
    </citation>
    <scope>IDENTIFICATION</scope>
</reference>
<dbReference type="PANTHER" id="PTHR11937">
    <property type="entry name" value="ACTIN"/>
    <property type="match status" value="1"/>
</dbReference>
<comment type="similarity">
    <text evidence="1">Belongs to the actin family.</text>
</comment>
<keyword evidence="3" id="KW-1185">Reference proteome</keyword>
<accession>A0A1I8AQ45</accession>
<dbReference type="AlphaFoldDB" id="A0A1I8AQ45"/>
<dbReference type="SMART" id="SM00268">
    <property type="entry name" value="ACTIN"/>
    <property type="match status" value="1"/>
</dbReference>
<dbReference type="Gene3D" id="3.90.640.10">
    <property type="entry name" value="Actin, Chain A, domain 4"/>
    <property type="match status" value="1"/>
</dbReference>
<protein>
    <submittedName>
        <fullName evidence="4">Actin-related protein 6</fullName>
    </submittedName>
</protein>
<organism evidence="3 4">
    <name type="scientific">Steinernema glaseri</name>
    <dbReference type="NCBI Taxonomy" id="37863"/>
    <lineage>
        <taxon>Eukaryota</taxon>
        <taxon>Metazoa</taxon>
        <taxon>Ecdysozoa</taxon>
        <taxon>Nematoda</taxon>
        <taxon>Chromadorea</taxon>
        <taxon>Rhabditida</taxon>
        <taxon>Tylenchina</taxon>
        <taxon>Panagrolaimomorpha</taxon>
        <taxon>Strongyloidoidea</taxon>
        <taxon>Steinernematidae</taxon>
        <taxon>Steinernema</taxon>
    </lineage>
</organism>
<evidence type="ECO:0000313" key="3">
    <source>
        <dbReference type="Proteomes" id="UP000095287"/>
    </source>
</evidence>
<dbReference type="InterPro" id="IPR004000">
    <property type="entry name" value="Actin"/>
</dbReference>
<dbReference type="SUPFAM" id="SSF53067">
    <property type="entry name" value="Actin-like ATPase domain"/>
    <property type="match status" value="2"/>
</dbReference>
<feature type="region of interest" description="Disordered" evidence="2">
    <location>
        <begin position="165"/>
        <end position="186"/>
    </location>
</feature>
<name>A0A1I8AQ45_9BILA</name>
<dbReference type="InterPro" id="IPR043129">
    <property type="entry name" value="ATPase_NBD"/>
</dbReference>
<sequence>MAQTLVIDNGASTLKAGYTSDSAPLVAPNAIIKAKNERKRVFIGPEIDECRDRTSLFYLSPFQKGYLGAVCAGFPNLETRDFRNDFCSLVVDSGYSFTHVVPVLNGSILQSGVKRINVGGKQLTNQLKEWISYRQMNMLEETYLINECKEKCCFVASDFEAEMKKMSSSATKRQVVREPPRPTGAR</sequence>
<evidence type="ECO:0000256" key="2">
    <source>
        <dbReference type="SAM" id="MobiDB-lite"/>
    </source>
</evidence>
<dbReference type="Gene3D" id="3.30.420.40">
    <property type="match status" value="2"/>
</dbReference>
<proteinExistence type="inferred from homology"/>